<feature type="compositionally biased region" description="Basic and acidic residues" evidence="1">
    <location>
        <begin position="33"/>
        <end position="44"/>
    </location>
</feature>
<dbReference type="OrthoDB" id="7876459at2"/>
<dbReference type="Proteomes" id="UP000284547">
    <property type="component" value="Unassembled WGS sequence"/>
</dbReference>
<name>A0A411Z3G6_9RHOB</name>
<sequence length="66" mass="7439">MEDGMTKSLPENEALRRKGPVLDQRQQQIDPAGQHRVDQDEVSAKRSQKQPGQSLTDPQEEPDDAK</sequence>
<evidence type="ECO:0000313" key="2">
    <source>
        <dbReference type="EMBL" id="RGP37608.1"/>
    </source>
</evidence>
<proteinExistence type="predicted"/>
<keyword evidence="3" id="KW-1185">Reference proteome</keyword>
<accession>A0A411Z3G6</accession>
<feature type="region of interest" description="Disordered" evidence="1">
    <location>
        <begin position="1"/>
        <end position="66"/>
    </location>
</feature>
<organism evidence="2 3">
    <name type="scientific">Pseudotabrizicola alkalilacus</name>
    <dbReference type="NCBI Taxonomy" id="2305252"/>
    <lineage>
        <taxon>Bacteria</taxon>
        <taxon>Pseudomonadati</taxon>
        <taxon>Pseudomonadota</taxon>
        <taxon>Alphaproteobacteria</taxon>
        <taxon>Rhodobacterales</taxon>
        <taxon>Paracoccaceae</taxon>
        <taxon>Pseudotabrizicola</taxon>
    </lineage>
</organism>
<evidence type="ECO:0000313" key="3">
    <source>
        <dbReference type="Proteomes" id="UP000284547"/>
    </source>
</evidence>
<dbReference type="EMBL" id="QWEY01000004">
    <property type="protein sequence ID" value="RGP37608.1"/>
    <property type="molecule type" value="Genomic_DNA"/>
</dbReference>
<reference evidence="2 3" key="1">
    <citation type="submission" date="2018-08" db="EMBL/GenBank/DDBJ databases">
        <title>Flavobacterium tibetense sp. nov., isolated from a wetland YonghuCo on Tibetan Plateau.</title>
        <authorList>
            <person name="Phurbu D."/>
            <person name="Lu H."/>
            <person name="Xing P."/>
        </authorList>
    </citation>
    <scope>NUCLEOTIDE SEQUENCE [LARGE SCALE GENOMIC DNA]</scope>
    <source>
        <strain evidence="2 3">DJC</strain>
    </source>
</reference>
<protein>
    <submittedName>
        <fullName evidence="2">Uncharacterized protein</fullName>
    </submittedName>
</protein>
<gene>
    <name evidence="2" type="ORF">D1012_09730</name>
</gene>
<dbReference type="AlphaFoldDB" id="A0A411Z3G6"/>
<evidence type="ECO:0000256" key="1">
    <source>
        <dbReference type="SAM" id="MobiDB-lite"/>
    </source>
</evidence>
<comment type="caution">
    <text evidence="2">The sequence shown here is derived from an EMBL/GenBank/DDBJ whole genome shotgun (WGS) entry which is preliminary data.</text>
</comment>